<reference evidence="1 2" key="1">
    <citation type="journal article" date="2020" name="Microorganisms">
        <title>Reliable Identification of Environmental Pseudomonas Isolates Using the rpoD Gene.</title>
        <authorList>
            <consortium name="The Broad Institute Genome Sequencing Platform"/>
            <person name="Girard L."/>
            <person name="Lood C."/>
            <person name="Rokni-Zadeh H."/>
            <person name="van Noort V."/>
            <person name="Lavigne R."/>
            <person name="De Mot R."/>
        </authorList>
    </citation>
    <scope>NUCLEOTIDE SEQUENCE [LARGE SCALE GENOMIC DNA]</scope>
    <source>
        <strain evidence="1 2">RW7P2</strain>
    </source>
</reference>
<proteinExistence type="predicted"/>
<dbReference type="RefSeq" id="WP_023382282.1">
    <property type="nucleotide sequence ID" value="NZ_JABWRR010000005.1"/>
</dbReference>
<comment type="caution">
    <text evidence="1">The sequence shown here is derived from an EMBL/GenBank/DDBJ whole genome shotgun (WGS) entry which is preliminary data.</text>
</comment>
<dbReference type="EMBL" id="JABWRS010000041">
    <property type="protein sequence ID" value="MBC3478914.1"/>
    <property type="molecule type" value="Genomic_DNA"/>
</dbReference>
<sequence length="141" mass="16504">MSFAYGEIVWPNDGREANIVLRKFMLIALAAINYTFPEDLPSPINFVEKYISREIDQLECRKLAAQWRIQIPGLEGVRDFHSRDALSTRLAMLLLSIDESDDQEMMSEKLSWFMEFLQCDDENYKLADKILTDYFVSYVCK</sequence>
<dbReference type="Proteomes" id="UP000628086">
    <property type="component" value="Unassembled WGS sequence"/>
</dbReference>
<protein>
    <submittedName>
        <fullName evidence="1">Uncharacterized protein</fullName>
    </submittedName>
</protein>
<keyword evidence="2" id="KW-1185">Reference proteome</keyword>
<evidence type="ECO:0000313" key="2">
    <source>
        <dbReference type="Proteomes" id="UP000628086"/>
    </source>
</evidence>
<evidence type="ECO:0000313" key="1">
    <source>
        <dbReference type="EMBL" id="MBC3478914.1"/>
    </source>
</evidence>
<name>A0ABR6VEV1_9PSED</name>
<gene>
    <name evidence="1" type="ORF">HU747_25350</name>
</gene>
<organism evidence="1 2">
    <name type="scientific">Pseudomonas taiwanensis</name>
    <dbReference type="NCBI Taxonomy" id="470150"/>
    <lineage>
        <taxon>Bacteria</taxon>
        <taxon>Pseudomonadati</taxon>
        <taxon>Pseudomonadota</taxon>
        <taxon>Gammaproteobacteria</taxon>
        <taxon>Pseudomonadales</taxon>
        <taxon>Pseudomonadaceae</taxon>
        <taxon>Pseudomonas</taxon>
    </lineage>
</organism>
<accession>A0ABR6VEV1</accession>